<dbReference type="RefSeq" id="WP_345054928.1">
    <property type="nucleotide sequence ID" value="NZ_BAABDK010000017.1"/>
</dbReference>
<reference evidence="4" key="1">
    <citation type="journal article" date="2019" name="Int. J. Syst. Evol. Microbiol.">
        <title>The Global Catalogue of Microorganisms (GCM) 10K type strain sequencing project: providing services to taxonomists for standard genome sequencing and annotation.</title>
        <authorList>
            <consortium name="The Broad Institute Genomics Platform"/>
            <consortium name="The Broad Institute Genome Sequencing Center for Infectious Disease"/>
            <person name="Wu L."/>
            <person name="Ma J."/>
        </authorList>
    </citation>
    <scope>NUCLEOTIDE SEQUENCE [LARGE SCALE GENOMIC DNA]</scope>
    <source>
        <strain evidence="4">JCM 17225</strain>
    </source>
</reference>
<feature type="transmembrane region" description="Helical" evidence="2">
    <location>
        <begin position="41"/>
        <end position="61"/>
    </location>
</feature>
<accession>A0ABP7U9Q3</accession>
<evidence type="ECO:0000313" key="4">
    <source>
        <dbReference type="Proteomes" id="UP001501469"/>
    </source>
</evidence>
<proteinExistence type="predicted"/>
<evidence type="ECO:0000313" key="3">
    <source>
        <dbReference type="EMBL" id="GAA4038596.1"/>
    </source>
</evidence>
<organism evidence="3 4">
    <name type="scientific">Hymenobacter glaciei</name>
    <dbReference type="NCBI Taxonomy" id="877209"/>
    <lineage>
        <taxon>Bacteria</taxon>
        <taxon>Pseudomonadati</taxon>
        <taxon>Bacteroidota</taxon>
        <taxon>Cytophagia</taxon>
        <taxon>Cytophagales</taxon>
        <taxon>Hymenobacteraceae</taxon>
        <taxon>Hymenobacter</taxon>
    </lineage>
</organism>
<keyword evidence="2" id="KW-0812">Transmembrane</keyword>
<keyword evidence="2" id="KW-0472">Membrane</keyword>
<gene>
    <name evidence="3" type="ORF">GCM10022409_25180</name>
</gene>
<sequence>MSSTTEVSASHKSAYQRPYKTRSQRRELARRKHDENSDQKFLIRVAVVVGLVLLVALGIAMKGSSDTTTPPSMTEAMH</sequence>
<comment type="caution">
    <text evidence="3">The sequence shown here is derived from an EMBL/GenBank/DDBJ whole genome shotgun (WGS) entry which is preliminary data.</text>
</comment>
<protein>
    <submittedName>
        <fullName evidence="3">Uncharacterized protein</fullName>
    </submittedName>
</protein>
<evidence type="ECO:0000256" key="1">
    <source>
        <dbReference type="SAM" id="MobiDB-lite"/>
    </source>
</evidence>
<name>A0ABP7U9Q3_9BACT</name>
<feature type="region of interest" description="Disordered" evidence="1">
    <location>
        <begin position="1"/>
        <end position="37"/>
    </location>
</feature>
<feature type="compositionally biased region" description="Basic and acidic residues" evidence="1">
    <location>
        <begin position="24"/>
        <end position="37"/>
    </location>
</feature>
<feature type="compositionally biased region" description="Polar residues" evidence="1">
    <location>
        <begin position="1"/>
        <end position="13"/>
    </location>
</feature>
<keyword evidence="4" id="KW-1185">Reference proteome</keyword>
<evidence type="ECO:0000256" key="2">
    <source>
        <dbReference type="SAM" id="Phobius"/>
    </source>
</evidence>
<dbReference type="Proteomes" id="UP001501469">
    <property type="component" value="Unassembled WGS sequence"/>
</dbReference>
<dbReference type="EMBL" id="BAABDK010000017">
    <property type="protein sequence ID" value="GAA4038596.1"/>
    <property type="molecule type" value="Genomic_DNA"/>
</dbReference>
<keyword evidence="2" id="KW-1133">Transmembrane helix</keyword>